<dbReference type="AlphaFoldDB" id="A0A0G0WIG2"/>
<comment type="caution">
    <text evidence="1">The sequence shown here is derived from an EMBL/GenBank/DDBJ whole genome shotgun (WGS) entry which is preliminary data.</text>
</comment>
<evidence type="ECO:0000313" key="1">
    <source>
        <dbReference type="EMBL" id="KKS12699.1"/>
    </source>
</evidence>
<protein>
    <submittedName>
        <fullName evidence="1">Cupin 2 conserved barrel domain protein</fullName>
    </submittedName>
</protein>
<organism evidence="1 2">
    <name type="scientific">Candidatus Daviesbacteria bacterium GW2011_GWB1_41_5</name>
    <dbReference type="NCBI Taxonomy" id="1618429"/>
    <lineage>
        <taxon>Bacteria</taxon>
        <taxon>Candidatus Daviesiibacteriota</taxon>
    </lineage>
</organism>
<dbReference type="InterPro" id="IPR014710">
    <property type="entry name" value="RmlC-like_jellyroll"/>
</dbReference>
<dbReference type="Proteomes" id="UP000034753">
    <property type="component" value="Unassembled WGS sequence"/>
</dbReference>
<dbReference type="CDD" id="cd02208">
    <property type="entry name" value="cupin_RmlC-like"/>
    <property type="match status" value="1"/>
</dbReference>
<name>A0A0G0WIG2_9BACT</name>
<sequence>MAIQVTRPKTEFIDDRGAMKLVVGQSDFPIKSVLRITSKAGTVRGNHYHKNGFHYYYVESGKCEYWEKPVNKPTAKIEAVILGPGDLIIVRPMVINATKFLEDSVIYHFDTERREQSQYESNTVRVKLM</sequence>
<proteinExistence type="predicted"/>
<dbReference type="Gene3D" id="2.60.120.10">
    <property type="entry name" value="Jelly Rolls"/>
    <property type="match status" value="1"/>
</dbReference>
<reference evidence="1 2" key="1">
    <citation type="journal article" date="2015" name="Nature">
        <title>rRNA introns, odd ribosomes, and small enigmatic genomes across a large radiation of phyla.</title>
        <authorList>
            <person name="Brown C.T."/>
            <person name="Hug L.A."/>
            <person name="Thomas B.C."/>
            <person name="Sharon I."/>
            <person name="Castelle C.J."/>
            <person name="Singh A."/>
            <person name="Wilkins M.J."/>
            <person name="Williams K.H."/>
            <person name="Banfield J.F."/>
        </authorList>
    </citation>
    <scope>NUCLEOTIDE SEQUENCE [LARGE SCALE GENOMIC DNA]</scope>
</reference>
<dbReference type="SUPFAM" id="SSF51182">
    <property type="entry name" value="RmlC-like cupins"/>
    <property type="match status" value="1"/>
</dbReference>
<dbReference type="EMBL" id="LCBN01000044">
    <property type="protein sequence ID" value="KKS12699.1"/>
    <property type="molecule type" value="Genomic_DNA"/>
</dbReference>
<accession>A0A0G0WIG2</accession>
<gene>
    <name evidence="1" type="ORF">UU67_C0044G0006</name>
</gene>
<evidence type="ECO:0000313" key="2">
    <source>
        <dbReference type="Proteomes" id="UP000034753"/>
    </source>
</evidence>
<dbReference type="InterPro" id="IPR011051">
    <property type="entry name" value="RmlC_Cupin_sf"/>
</dbReference>